<dbReference type="InterPro" id="IPR013517">
    <property type="entry name" value="FG-GAP"/>
</dbReference>
<evidence type="ECO:0000313" key="3">
    <source>
        <dbReference type="EMBL" id="AQS47592.1"/>
    </source>
</evidence>
<dbReference type="Proteomes" id="UP000185622">
    <property type="component" value="Chromosome"/>
</dbReference>
<accession>A0ABN4X517</accession>
<organism evidence="3 4">
    <name type="scientific">Thioclava nitratireducens</name>
    <dbReference type="NCBI Taxonomy" id="1915078"/>
    <lineage>
        <taxon>Bacteria</taxon>
        <taxon>Pseudomonadati</taxon>
        <taxon>Pseudomonadota</taxon>
        <taxon>Alphaproteobacteria</taxon>
        <taxon>Rhodobacterales</taxon>
        <taxon>Paracoccaceae</taxon>
        <taxon>Thioclava</taxon>
    </lineage>
</organism>
<protein>
    <recommendedName>
        <fullName evidence="5">VCBS repeat-containing protein</fullName>
    </recommendedName>
</protein>
<evidence type="ECO:0000313" key="4">
    <source>
        <dbReference type="Proteomes" id="UP000185622"/>
    </source>
</evidence>
<dbReference type="InterPro" id="IPR028994">
    <property type="entry name" value="Integrin_alpha_N"/>
</dbReference>
<name>A0ABN4X517_9RHOB</name>
<evidence type="ECO:0008006" key="5">
    <source>
        <dbReference type="Google" id="ProtNLM"/>
    </source>
</evidence>
<keyword evidence="1 2" id="KW-0732">Signal</keyword>
<evidence type="ECO:0000256" key="1">
    <source>
        <dbReference type="ARBA" id="ARBA00022729"/>
    </source>
</evidence>
<dbReference type="RefSeq" id="WP_075776111.1">
    <property type="nucleotide sequence ID" value="NZ_CP019437.1"/>
</dbReference>
<proteinExistence type="predicted"/>
<keyword evidence="4" id="KW-1185">Reference proteome</keyword>
<sequence>MRRAVTLAFALVTAAALPARAEMSVAARFTEPTDRYGHRALGPEHEFANLQIDVTRKAGDAKGLFSGHSTLTYDLRLDPDLVYEDTAPRLSDLDGDGIDEVIVVQSHLRLGSRLLVLTVKSGKPKFLAATDFVGEPNHWLAPIGVADFDGNGHRDIALIDAPHRLGVLRIFEYRNGALHPSFAGGRFTNHHFGSDTIMGGLRDCGAGPEIIVASFDWSGLLSLSVTPKQTVAWRRLADDTSPARFAKAIGCGI</sequence>
<dbReference type="Pfam" id="PF13517">
    <property type="entry name" value="FG-GAP_3"/>
    <property type="match status" value="1"/>
</dbReference>
<feature type="chain" id="PRO_5047278641" description="VCBS repeat-containing protein" evidence="2">
    <location>
        <begin position="22"/>
        <end position="253"/>
    </location>
</feature>
<evidence type="ECO:0000256" key="2">
    <source>
        <dbReference type="SAM" id="SignalP"/>
    </source>
</evidence>
<gene>
    <name evidence="3" type="ORF">BMG03_07105</name>
</gene>
<reference evidence="3 4" key="1">
    <citation type="submission" date="2017-01" db="EMBL/GenBank/DDBJ databases">
        <title>The complete genome sequence of a sulfur-oxidizing marine bacterium Thioclava sp. 25B10_4T.</title>
        <authorList>
            <person name="Liu Y."/>
            <person name="Lai Q."/>
            <person name="Shao Z."/>
        </authorList>
    </citation>
    <scope>NUCLEOTIDE SEQUENCE [LARGE SCALE GENOMIC DNA]</scope>
    <source>
        <strain evidence="3 4">25B10_4</strain>
    </source>
</reference>
<dbReference type="SUPFAM" id="SSF69318">
    <property type="entry name" value="Integrin alpha N-terminal domain"/>
    <property type="match status" value="1"/>
</dbReference>
<feature type="signal peptide" evidence="2">
    <location>
        <begin position="1"/>
        <end position="21"/>
    </location>
</feature>
<dbReference type="EMBL" id="CP019437">
    <property type="protein sequence ID" value="AQS47592.1"/>
    <property type="molecule type" value="Genomic_DNA"/>
</dbReference>